<evidence type="ECO:0000256" key="1">
    <source>
        <dbReference type="ARBA" id="ARBA00022884"/>
    </source>
</evidence>
<proteinExistence type="predicted"/>
<comment type="caution">
    <text evidence="5">The sequence shown here is derived from an EMBL/GenBank/DDBJ whole genome shotgun (WGS) entry which is preliminary data.</text>
</comment>
<protein>
    <recommendedName>
        <fullName evidence="4">HTH La-type RNA-binding domain-containing protein</fullName>
    </recommendedName>
</protein>
<dbReference type="PRINTS" id="PR00302">
    <property type="entry name" value="LUPUSLA"/>
</dbReference>
<dbReference type="InterPro" id="IPR044673">
    <property type="entry name" value="DCL-like"/>
</dbReference>
<dbReference type="GO" id="GO:0009658">
    <property type="term" value="P:chloroplast organization"/>
    <property type="evidence" value="ECO:0007669"/>
    <property type="project" value="TreeGrafter"/>
</dbReference>
<sequence>MATEDQIITQIEYYLSDKNLERDEFFHKQISAAEGGYIPVDLFLKCNKVKKMEITAEQIINAMKNSKNTEIKAEEGLIRRKDNEKLPGLVTKKFKGNNGEEKQVKQQEQEQAQVDLKAAKPQEEVIFSVTSESKTNAMQWKFIQDYLEKIYKVTPIYCRYSKIGNEGNFILDKANVSQETIDKILEQGIKIGDDYSAKITLTQGADLEQFYQQHGAHYESCLILASQGKSAQESRKQKQIEKREKRKQQVIRFCGEKYIDLNQLKNSFKGILGRTANNDPIKAPYEEMLKELLNYHEKKDEKLRDFQNFTVDIHPQYKDTRCFFVVRKDGSKEDFSFTKCLVRLDQQKQEDLKKAQEKKEQEKQEQEKTQE</sequence>
<evidence type="ECO:0000313" key="5">
    <source>
        <dbReference type="EMBL" id="KRX00676.1"/>
    </source>
</evidence>
<organism evidence="5 6">
    <name type="scientific">Pseudocohnilembus persalinus</name>
    <name type="common">Ciliate</name>
    <dbReference type="NCBI Taxonomy" id="266149"/>
    <lineage>
        <taxon>Eukaryota</taxon>
        <taxon>Sar</taxon>
        <taxon>Alveolata</taxon>
        <taxon>Ciliophora</taxon>
        <taxon>Intramacronucleata</taxon>
        <taxon>Oligohymenophorea</taxon>
        <taxon>Scuticociliatia</taxon>
        <taxon>Philasterida</taxon>
        <taxon>Pseudocohnilembidae</taxon>
        <taxon>Pseudocohnilembus</taxon>
    </lineage>
</organism>
<reference evidence="5 6" key="1">
    <citation type="journal article" date="2015" name="Sci. Rep.">
        <title>Genome of the facultative scuticociliatosis pathogen Pseudocohnilembus persalinus provides insight into its virulence through horizontal gene transfer.</title>
        <authorList>
            <person name="Xiong J."/>
            <person name="Wang G."/>
            <person name="Cheng J."/>
            <person name="Tian M."/>
            <person name="Pan X."/>
            <person name="Warren A."/>
            <person name="Jiang C."/>
            <person name="Yuan D."/>
            <person name="Miao W."/>
        </authorList>
    </citation>
    <scope>NUCLEOTIDE SEQUENCE [LARGE SCALE GENOMIC DNA]</scope>
    <source>
        <strain evidence="5">36N120E</strain>
    </source>
</reference>
<dbReference type="GO" id="GO:0009507">
    <property type="term" value="C:chloroplast"/>
    <property type="evidence" value="ECO:0007669"/>
    <property type="project" value="TreeGrafter"/>
</dbReference>
<accession>A0A0V0QEQ1</accession>
<dbReference type="GO" id="GO:0005634">
    <property type="term" value="C:nucleus"/>
    <property type="evidence" value="ECO:0007669"/>
    <property type="project" value="InterPro"/>
</dbReference>
<dbReference type="Pfam" id="PF11523">
    <property type="entry name" value="DUF3223"/>
    <property type="match status" value="1"/>
</dbReference>
<feature type="domain" description="HTH La-type RNA-binding" evidence="4">
    <location>
        <begin position="1"/>
        <end position="88"/>
    </location>
</feature>
<feature type="region of interest" description="Disordered" evidence="3">
    <location>
        <begin position="351"/>
        <end position="371"/>
    </location>
</feature>
<dbReference type="AlphaFoldDB" id="A0A0V0QEQ1"/>
<gene>
    <name evidence="5" type="ORF">PPERSA_00903</name>
</gene>
<name>A0A0V0QEQ1_PSEPJ</name>
<dbReference type="InterPro" id="IPR036390">
    <property type="entry name" value="WH_DNA-bd_sf"/>
</dbReference>
<dbReference type="Gene3D" id="1.10.10.10">
    <property type="entry name" value="Winged helix-like DNA-binding domain superfamily/Winged helix DNA-binding domain"/>
    <property type="match status" value="1"/>
</dbReference>
<evidence type="ECO:0000256" key="3">
    <source>
        <dbReference type="SAM" id="MobiDB-lite"/>
    </source>
</evidence>
<dbReference type="PANTHER" id="PTHR33415:SF4">
    <property type="entry name" value="DCL PROTEIN (DUF3223)"/>
    <property type="match status" value="1"/>
</dbReference>
<dbReference type="GO" id="GO:1990904">
    <property type="term" value="C:ribonucleoprotein complex"/>
    <property type="evidence" value="ECO:0007669"/>
    <property type="project" value="InterPro"/>
</dbReference>
<dbReference type="SUPFAM" id="SSF46785">
    <property type="entry name" value="Winged helix' DNA-binding domain"/>
    <property type="match status" value="1"/>
</dbReference>
<dbReference type="CDD" id="cd07323">
    <property type="entry name" value="LAM"/>
    <property type="match status" value="1"/>
</dbReference>
<dbReference type="InterPro" id="IPR036388">
    <property type="entry name" value="WH-like_DNA-bd_sf"/>
</dbReference>
<dbReference type="Pfam" id="PF05383">
    <property type="entry name" value="La"/>
    <property type="match status" value="1"/>
</dbReference>
<dbReference type="EMBL" id="LDAU01000183">
    <property type="protein sequence ID" value="KRX00676.1"/>
    <property type="molecule type" value="Genomic_DNA"/>
</dbReference>
<dbReference type="PANTHER" id="PTHR33415">
    <property type="entry name" value="PROTEIN EMBRYO DEFECTIVE 514"/>
    <property type="match status" value="1"/>
</dbReference>
<keyword evidence="6" id="KW-1185">Reference proteome</keyword>
<evidence type="ECO:0000259" key="4">
    <source>
        <dbReference type="PROSITE" id="PS50961"/>
    </source>
</evidence>
<keyword evidence="1 2" id="KW-0694">RNA-binding</keyword>
<dbReference type="InterPro" id="IPR002344">
    <property type="entry name" value="Lupus_La"/>
</dbReference>
<dbReference type="InterPro" id="IPR006630">
    <property type="entry name" value="La_HTH"/>
</dbReference>
<dbReference type="InParanoid" id="A0A0V0QEQ1"/>
<dbReference type="OrthoDB" id="409625at2759"/>
<dbReference type="PROSITE" id="PS50961">
    <property type="entry name" value="HTH_LA"/>
    <property type="match status" value="1"/>
</dbReference>
<evidence type="ECO:0000313" key="6">
    <source>
        <dbReference type="Proteomes" id="UP000054937"/>
    </source>
</evidence>
<dbReference type="Gene3D" id="3.10.450.40">
    <property type="match status" value="1"/>
</dbReference>
<dbReference type="Proteomes" id="UP000054937">
    <property type="component" value="Unassembled WGS sequence"/>
</dbReference>
<dbReference type="GO" id="GO:1901259">
    <property type="term" value="P:chloroplast rRNA processing"/>
    <property type="evidence" value="ECO:0007669"/>
    <property type="project" value="TreeGrafter"/>
</dbReference>
<dbReference type="OMA" id="FFHKQIS"/>
<dbReference type="SMART" id="SM00715">
    <property type="entry name" value="LA"/>
    <property type="match status" value="1"/>
</dbReference>
<dbReference type="GO" id="GO:0003723">
    <property type="term" value="F:RNA binding"/>
    <property type="evidence" value="ECO:0007669"/>
    <property type="project" value="UniProtKB-UniRule"/>
</dbReference>
<evidence type="ECO:0000256" key="2">
    <source>
        <dbReference type="PROSITE-ProRule" id="PRU00332"/>
    </source>
</evidence>